<evidence type="ECO:0000313" key="3">
    <source>
        <dbReference type="Proteomes" id="UP001365128"/>
    </source>
</evidence>
<gene>
    <name evidence="2" type="ORF">IWX46DRAFT_273275</name>
</gene>
<keyword evidence="3" id="KW-1185">Reference proteome</keyword>
<dbReference type="EMBL" id="JBBPDW010000038">
    <property type="protein sequence ID" value="KAK7535713.1"/>
    <property type="molecule type" value="Genomic_DNA"/>
</dbReference>
<evidence type="ECO:0000313" key="2">
    <source>
        <dbReference type="EMBL" id="KAK7535713.1"/>
    </source>
</evidence>
<feature type="signal peptide" evidence="1">
    <location>
        <begin position="1"/>
        <end position="19"/>
    </location>
</feature>
<reference evidence="2 3" key="1">
    <citation type="submission" date="2024-04" db="EMBL/GenBank/DDBJ databases">
        <title>Phyllosticta paracitricarpa is synonymous to the EU quarantine fungus P. citricarpa based on phylogenomic analyses.</title>
        <authorList>
            <consortium name="Lawrence Berkeley National Laboratory"/>
            <person name="Van Ingen-Buijs V.A."/>
            <person name="Van Westerhoven A.C."/>
            <person name="Haridas S."/>
            <person name="Skiadas P."/>
            <person name="Martin F."/>
            <person name="Groenewald J.Z."/>
            <person name="Crous P.W."/>
            <person name="Seidl M.F."/>
        </authorList>
    </citation>
    <scope>NUCLEOTIDE SEQUENCE [LARGE SCALE GENOMIC DNA]</scope>
    <source>
        <strain evidence="2 3">CBS 122670</strain>
    </source>
</reference>
<keyword evidence="1" id="KW-0732">Signal</keyword>
<proteinExistence type="predicted"/>
<organism evidence="2 3">
    <name type="scientific">Phyllosticta citricarpa</name>
    <dbReference type="NCBI Taxonomy" id="55181"/>
    <lineage>
        <taxon>Eukaryota</taxon>
        <taxon>Fungi</taxon>
        <taxon>Dikarya</taxon>
        <taxon>Ascomycota</taxon>
        <taxon>Pezizomycotina</taxon>
        <taxon>Dothideomycetes</taxon>
        <taxon>Dothideomycetes incertae sedis</taxon>
        <taxon>Botryosphaeriales</taxon>
        <taxon>Phyllostictaceae</taxon>
        <taxon>Phyllosticta</taxon>
    </lineage>
</organism>
<accession>A0ABR1LM36</accession>
<comment type="caution">
    <text evidence="2">The sequence shown here is derived from an EMBL/GenBank/DDBJ whole genome shotgun (WGS) entry which is preliminary data.</text>
</comment>
<evidence type="ECO:0000256" key="1">
    <source>
        <dbReference type="SAM" id="SignalP"/>
    </source>
</evidence>
<protein>
    <recommendedName>
        <fullName evidence="4">Secreted protein</fullName>
    </recommendedName>
</protein>
<evidence type="ECO:0008006" key="4">
    <source>
        <dbReference type="Google" id="ProtNLM"/>
    </source>
</evidence>
<feature type="chain" id="PRO_5046698432" description="Secreted protein" evidence="1">
    <location>
        <begin position="20"/>
        <end position="115"/>
    </location>
</feature>
<sequence>MSIAVVILSALLSYAPLNAPHRAPTISQPSFLAPTLAPPERVLLRILFSSKHHLRLEPGRPAAYRTRRRLLCLHAPPLSRRKFDLALCTPSRNCACTFHLFFQNSYLQKSNHTGS</sequence>
<dbReference type="Proteomes" id="UP001365128">
    <property type="component" value="Unassembled WGS sequence"/>
</dbReference>
<name>A0ABR1LM36_9PEZI</name>